<dbReference type="Proteomes" id="UP000444980">
    <property type="component" value="Unassembled WGS sequence"/>
</dbReference>
<dbReference type="PANTHER" id="PTHR30188">
    <property type="entry name" value="ABC TRANSPORTER PERMEASE PROTEIN-RELATED"/>
    <property type="match status" value="1"/>
</dbReference>
<accession>A0A7I9V1I9</accession>
<sequence length="254" mass="26366">MLTKLASPFAAFGDFFALTTEASRELFRRPFQWRETVECSWAIARVSMVPTLLVAIPFTVLVSFTLNILLREIGAQDLSGAGAALGTITQIGPIVTVLIVAGAGATAICADLGARTIREEIDAMKVLGINPIHRLVVPRVIASTGVALLLNSLVCTIGIGGGFVFSVYLQDVNPGAFLANLTLLTGLGELMISMVKAALFGLFAGLVACYQGLNVSGGAKGVGDAVNETVVYSFMALFVVNIVVTAVGLTATGG</sequence>
<keyword evidence="3" id="KW-1185">Reference proteome</keyword>
<feature type="transmembrane region" description="Helical" evidence="1">
    <location>
        <begin position="230"/>
        <end position="251"/>
    </location>
</feature>
<dbReference type="RefSeq" id="WP_161928381.1">
    <property type="nucleotide sequence ID" value="NZ_BJOU01000017.1"/>
</dbReference>
<dbReference type="GO" id="GO:0005548">
    <property type="term" value="F:phospholipid transporter activity"/>
    <property type="evidence" value="ECO:0007669"/>
    <property type="project" value="TreeGrafter"/>
</dbReference>
<evidence type="ECO:0000256" key="1">
    <source>
        <dbReference type="SAM" id="Phobius"/>
    </source>
</evidence>
<protein>
    <recommendedName>
        <fullName evidence="4">ABC transporter permease</fullName>
    </recommendedName>
</protein>
<feature type="transmembrane region" description="Helical" evidence="1">
    <location>
        <begin position="41"/>
        <end position="70"/>
    </location>
</feature>
<organism evidence="2 3">
    <name type="scientific">Gordonia crocea</name>
    <dbReference type="NCBI Taxonomy" id="589162"/>
    <lineage>
        <taxon>Bacteria</taxon>
        <taxon>Bacillati</taxon>
        <taxon>Actinomycetota</taxon>
        <taxon>Actinomycetes</taxon>
        <taxon>Mycobacteriales</taxon>
        <taxon>Gordoniaceae</taxon>
        <taxon>Gordonia</taxon>
    </lineage>
</organism>
<dbReference type="Pfam" id="PF02405">
    <property type="entry name" value="MlaE"/>
    <property type="match status" value="1"/>
</dbReference>
<feature type="transmembrane region" description="Helical" evidence="1">
    <location>
        <begin position="190"/>
        <end position="210"/>
    </location>
</feature>
<dbReference type="EMBL" id="BJOU01000017">
    <property type="protein sequence ID" value="GED99056.1"/>
    <property type="molecule type" value="Genomic_DNA"/>
</dbReference>
<dbReference type="OrthoDB" id="5243306at2"/>
<reference evidence="3" key="1">
    <citation type="submission" date="2019-06" db="EMBL/GenBank/DDBJ databases">
        <title>Gordonia isolated from sludge of a wastewater treatment plant.</title>
        <authorList>
            <person name="Tamura T."/>
            <person name="Aoyama K."/>
            <person name="Kang Y."/>
            <person name="Saito S."/>
            <person name="Akiyama N."/>
            <person name="Yazawa K."/>
            <person name="Gonoi T."/>
            <person name="Mikami Y."/>
        </authorList>
    </citation>
    <scope>NUCLEOTIDE SEQUENCE [LARGE SCALE GENOMIC DNA]</scope>
    <source>
        <strain evidence="3">NBRC 107697</strain>
    </source>
</reference>
<keyword evidence="1" id="KW-0812">Transmembrane</keyword>
<gene>
    <name evidence="2" type="ORF">nbrc107697_30950</name>
</gene>
<keyword evidence="1" id="KW-0472">Membrane</keyword>
<dbReference type="InterPro" id="IPR030802">
    <property type="entry name" value="Permease_MalE"/>
</dbReference>
<proteinExistence type="predicted"/>
<keyword evidence="1" id="KW-1133">Transmembrane helix</keyword>
<dbReference type="AlphaFoldDB" id="A0A7I9V1I9"/>
<dbReference type="GO" id="GO:0043190">
    <property type="term" value="C:ATP-binding cassette (ABC) transporter complex"/>
    <property type="evidence" value="ECO:0007669"/>
    <property type="project" value="InterPro"/>
</dbReference>
<evidence type="ECO:0000313" key="2">
    <source>
        <dbReference type="EMBL" id="GED99056.1"/>
    </source>
</evidence>
<dbReference type="PANTHER" id="PTHR30188:SF4">
    <property type="entry name" value="PROTEIN TRIGALACTOSYLDIACYLGLYCEROL 1, CHLOROPLASTIC"/>
    <property type="match status" value="1"/>
</dbReference>
<evidence type="ECO:0000313" key="3">
    <source>
        <dbReference type="Proteomes" id="UP000444980"/>
    </source>
</evidence>
<feature type="transmembrane region" description="Helical" evidence="1">
    <location>
        <begin position="148"/>
        <end position="170"/>
    </location>
</feature>
<evidence type="ECO:0008006" key="4">
    <source>
        <dbReference type="Google" id="ProtNLM"/>
    </source>
</evidence>
<comment type="caution">
    <text evidence="2">The sequence shown here is derived from an EMBL/GenBank/DDBJ whole genome shotgun (WGS) entry which is preliminary data.</text>
</comment>
<name>A0A7I9V1I9_9ACTN</name>